<name>A0AAN4ZS78_9BILA</name>
<reference evidence="2" key="1">
    <citation type="submission" date="2022-10" db="EMBL/GenBank/DDBJ databases">
        <title>Genome assembly of Pristionchus species.</title>
        <authorList>
            <person name="Yoshida K."/>
            <person name="Sommer R.J."/>
        </authorList>
    </citation>
    <scope>NUCLEOTIDE SEQUENCE [LARGE SCALE GENOMIC DNA]</scope>
    <source>
        <strain evidence="2">RS5460</strain>
    </source>
</reference>
<comment type="caution">
    <text evidence="1">The sequence shown here is derived from an EMBL/GenBank/DDBJ whole genome shotgun (WGS) entry which is preliminary data.</text>
</comment>
<dbReference type="AlphaFoldDB" id="A0AAN4ZS78"/>
<dbReference type="Proteomes" id="UP001328107">
    <property type="component" value="Unassembled WGS sequence"/>
</dbReference>
<accession>A0AAN4ZS78</accession>
<protein>
    <submittedName>
        <fullName evidence="1">Uncharacterized protein</fullName>
    </submittedName>
</protein>
<proteinExistence type="predicted"/>
<evidence type="ECO:0000313" key="2">
    <source>
        <dbReference type="Proteomes" id="UP001328107"/>
    </source>
</evidence>
<keyword evidence="2" id="KW-1185">Reference proteome</keyword>
<dbReference type="EMBL" id="BTRK01000003">
    <property type="protein sequence ID" value="GMR44186.1"/>
    <property type="molecule type" value="Genomic_DNA"/>
</dbReference>
<evidence type="ECO:0000313" key="1">
    <source>
        <dbReference type="EMBL" id="GMR44186.1"/>
    </source>
</evidence>
<organism evidence="1 2">
    <name type="scientific">Pristionchus mayeri</name>
    <dbReference type="NCBI Taxonomy" id="1317129"/>
    <lineage>
        <taxon>Eukaryota</taxon>
        <taxon>Metazoa</taxon>
        <taxon>Ecdysozoa</taxon>
        <taxon>Nematoda</taxon>
        <taxon>Chromadorea</taxon>
        <taxon>Rhabditida</taxon>
        <taxon>Rhabditina</taxon>
        <taxon>Diplogasteromorpha</taxon>
        <taxon>Diplogasteroidea</taxon>
        <taxon>Neodiplogasteridae</taxon>
        <taxon>Pristionchus</taxon>
    </lineage>
</organism>
<sequence>MQPNTTWRWWHRQRRCARCGSSMMLSRREEHLRAERPDCTVIPFGLLKLEGMRGKWGSGNVNELLKGSEKMLADFKSDPKATMLRLSNHVDDFALDCRHEDRLGRFTGVLAQEWPSLAAQILARGVRNLSLGSDGGSPFNENIAINFIKLIKPLLPYRFSVTLPLNVNDRFEFDDWRMCTICKFRGDSLKRLEIRQTQDDPLDFFNPRLFDIAE</sequence>
<gene>
    <name evidence="1" type="ORF">PMAYCL1PPCAC_14381</name>
</gene>